<comment type="caution">
    <text evidence="6">The sequence shown here is derived from an EMBL/GenBank/DDBJ whole genome shotgun (WGS) entry which is preliminary data.</text>
</comment>
<dbReference type="InterPro" id="IPR039426">
    <property type="entry name" value="TonB-dep_rcpt-like"/>
</dbReference>
<keyword evidence="1" id="KW-0813">Transport</keyword>
<dbReference type="Gene3D" id="2.60.40.1120">
    <property type="entry name" value="Carboxypeptidase-like, regulatory domain"/>
    <property type="match status" value="1"/>
</dbReference>
<comment type="subcellular location">
    <subcellularLocation>
        <location evidence="1">Cell outer membrane</location>
        <topology evidence="1">Multi-pass membrane protein</topology>
    </subcellularLocation>
</comment>
<dbReference type="InterPro" id="IPR023996">
    <property type="entry name" value="TonB-dep_OMP_SusC/RagA"/>
</dbReference>
<gene>
    <name evidence="6" type="ORF">QQ020_33830</name>
</gene>
<organism evidence="6 7">
    <name type="scientific">Agaribacillus aureus</name>
    <dbReference type="NCBI Taxonomy" id="3051825"/>
    <lineage>
        <taxon>Bacteria</taxon>
        <taxon>Pseudomonadati</taxon>
        <taxon>Bacteroidota</taxon>
        <taxon>Cytophagia</taxon>
        <taxon>Cytophagales</taxon>
        <taxon>Splendidivirgaceae</taxon>
        <taxon>Agaribacillus</taxon>
    </lineage>
</organism>
<proteinExistence type="inferred from homology"/>
<dbReference type="InterPro" id="IPR008969">
    <property type="entry name" value="CarboxyPept-like_regulatory"/>
</dbReference>
<keyword evidence="1" id="KW-0998">Cell outer membrane</keyword>
<evidence type="ECO:0000259" key="5">
    <source>
        <dbReference type="Pfam" id="PF07715"/>
    </source>
</evidence>
<evidence type="ECO:0000313" key="7">
    <source>
        <dbReference type="Proteomes" id="UP001172083"/>
    </source>
</evidence>
<evidence type="ECO:0000259" key="4">
    <source>
        <dbReference type="Pfam" id="PF00593"/>
    </source>
</evidence>
<keyword evidence="1 3" id="KW-0812">Transmembrane</keyword>
<keyword evidence="1 2" id="KW-0472">Membrane</keyword>
<feature type="domain" description="TonB-dependent receptor plug" evidence="5">
    <location>
        <begin position="230"/>
        <end position="331"/>
    </location>
</feature>
<dbReference type="Pfam" id="PF00593">
    <property type="entry name" value="TonB_dep_Rec_b-barrel"/>
    <property type="match status" value="1"/>
</dbReference>
<dbReference type="RefSeq" id="WP_346762438.1">
    <property type="nucleotide sequence ID" value="NZ_JAUJEB010000013.1"/>
</dbReference>
<dbReference type="InterPro" id="IPR000531">
    <property type="entry name" value="Beta-barrel_TonB"/>
</dbReference>
<evidence type="ECO:0000256" key="1">
    <source>
        <dbReference type="PROSITE-ProRule" id="PRU01360"/>
    </source>
</evidence>
<dbReference type="InterPro" id="IPR023997">
    <property type="entry name" value="TonB-dep_OMP_SusC/RagA_CS"/>
</dbReference>
<dbReference type="Pfam" id="PF13715">
    <property type="entry name" value="CarbopepD_reg_2"/>
    <property type="match status" value="1"/>
</dbReference>
<protein>
    <submittedName>
        <fullName evidence="6">SusC/RagA family TonB-linked outer membrane protein</fullName>
    </submittedName>
</protein>
<keyword evidence="7" id="KW-1185">Reference proteome</keyword>
<dbReference type="SUPFAM" id="SSF56935">
    <property type="entry name" value="Porins"/>
    <property type="match status" value="1"/>
</dbReference>
<evidence type="ECO:0000256" key="2">
    <source>
        <dbReference type="RuleBase" id="RU003357"/>
    </source>
</evidence>
<reference evidence="6" key="1">
    <citation type="submission" date="2023-06" db="EMBL/GenBank/DDBJ databases">
        <title>Genomic of Agaribacillus aureum.</title>
        <authorList>
            <person name="Wang G."/>
        </authorList>
    </citation>
    <scope>NUCLEOTIDE SEQUENCE</scope>
    <source>
        <strain evidence="6">BMA12</strain>
    </source>
</reference>
<dbReference type="Gene3D" id="2.170.130.10">
    <property type="entry name" value="TonB-dependent receptor, plug domain"/>
    <property type="match status" value="1"/>
</dbReference>
<dbReference type="Proteomes" id="UP001172083">
    <property type="component" value="Unassembled WGS sequence"/>
</dbReference>
<dbReference type="EMBL" id="JAUJEB010000013">
    <property type="protein sequence ID" value="MDN5217101.1"/>
    <property type="molecule type" value="Genomic_DNA"/>
</dbReference>
<accession>A0ABT8LKZ9</accession>
<dbReference type="Gene3D" id="3.55.50.30">
    <property type="match status" value="1"/>
</dbReference>
<evidence type="ECO:0000256" key="3">
    <source>
        <dbReference type="SAM" id="Phobius"/>
    </source>
</evidence>
<dbReference type="InterPro" id="IPR012910">
    <property type="entry name" value="Plug_dom"/>
</dbReference>
<sequence>MKSKLLRLIIMFGKYALFISVIQCMGLTMLLASNSTAQRVKSVKETYVRVGFDNADLKEVIAEIESRTDYKFIYQDNLLADRESMTLNMDVRKRSVADILLKLSQKGRLGFKQINNSINVKTLSLENRNRPLEIVRDDIVVSGKVTDESYQPLPGVNVLIKGTAQGTVTKSDGTYSLSAPEDGVLVFSFIGYHNVEVDINSRSVIDVTLLPDLETLEEVVVIGYGTRTKGELTGAITTVNDDYLKQQPVANVSRALQGSASGVTVIAPATPGGDAEIRIRGMGTINNNNPLWVVDGVYDADPPPPNQVESIQILKDASSTAIYGARGANGVILVTTKTGLKGQKKPQVEFNLSTGFVSPDAKFDLLTDPELIGQTILLELNNDNITPAHPHFNFGGGPADVTVNEFLFPNGGVSGNPNTDLSLYDQQNYPITRTNLQGTDWLDVIYRNASIQNFNLAVSGGSERTSYSFHGNYTVENGLLEHTSYDRYAIRSNVDSEINDWLKIGQRLGVTFEENKGYNGNNGRGLFRSINEVSPLIPVRDEAGNFAGGIVGGLNDGPNPLGFLERQKENTNRRYTISGNFYAEVEPIKGLIAKTLFGYNLRNGNTFGAQLPAYEDTNGARSTNLNEGSSNNRLWNWSNTLNYRTSIAEDHNLDVLVGYEARRTTFRFINASVNDFFSTDINFLVLDAGAGIRSNNGSAGARTTSSVFGRLHYDFQGKYLADITIRRDGSSVLGNDKYGTFPAFSVGWNISEEGFMAGVGSWLTYLKIRASYGESGNDQVGGFYNSFTTFASSQGGSFYAIDGSDSNITLGYQSAAIGNPDARWETTTSTNIAIDATLFGALDVTVDLWKKDTDDMLFPVAIPAVVGVARAPSINIGSMQNKGIDITLDYRGDISDDLTYHVAATFSTFTNEITGLSNTDGEFIAGNDVRGQIYTRAEVGSSFPEFFGYVVDGIFQTQEQADAHAVNGTYNQPGNLIVRDIDGDGTITPEDRTFIGSPLPDFTTGLNLGIQFKGFDVSATFYASVGNDIANYTSRFRRYGLFQGPKAPDRLFRSWGSPFLDDNRNAVLPKASSTTSFEQNASTEYIEDGSFIRLQNLQLGYNFSNNLLEKIHLSNLRIYVQGSNLFTITDYSGLDPELPVPFLNGGRWEINRGIDIGGWPISRQFLIGLNVTL</sequence>
<feature type="domain" description="TonB-dependent receptor-like beta-barrel" evidence="4">
    <location>
        <begin position="570"/>
        <end position="1025"/>
    </location>
</feature>
<comment type="similarity">
    <text evidence="1 2">Belongs to the TonB-dependent receptor family.</text>
</comment>
<dbReference type="Pfam" id="PF07715">
    <property type="entry name" value="Plug"/>
    <property type="match status" value="1"/>
</dbReference>
<feature type="transmembrane region" description="Helical" evidence="3">
    <location>
        <begin position="12"/>
        <end position="32"/>
    </location>
</feature>
<dbReference type="PROSITE" id="PS52016">
    <property type="entry name" value="TONB_DEPENDENT_REC_3"/>
    <property type="match status" value="1"/>
</dbReference>
<dbReference type="InterPro" id="IPR037066">
    <property type="entry name" value="Plug_dom_sf"/>
</dbReference>
<evidence type="ECO:0000313" key="6">
    <source>
        <dbReference type="EMBL" id="MDN5217101.1"/>
    </source>
</evidence>
<dbReference type="NCBIfam" id="TIGR04056">
    <property type="entry name" value="OMP_RagA_SusC"/>
    <property type="match status" value="1"/>
</dbReference>
<keyword evidence="3" id="KW-1133">Transmembrane helix</keyword>
<dbReference type="NCBIfam" id="TIGR04057">
    <property type="entry name" value="SusC_RagA_signa"/>
    <property type="match status" value="1"/>
</dbReference>
<name>A0ABT8LKZ9_9BACT</name>
<dbReference type="SUPFAM" id="SSF49464">
    <property type="entry name" value="Carboxypeptidase regulatory domain-like"/>
    <property type="match status" value="1"/>
</dbReference>
<keyword evidence="1" id="KW-1134">Transmembrane beta strand</keyword>
<keyword evidence="2" id="KW-0798">TonB box</keyword>